<sequence length="133" mass="15078">MNDIKSKIYIGFITYGNQTAKYLPYFLPSLKNQTFKDFKILAIDNSEELDNENAKYIKNNFTPLNKVAGEVNQKNIDIADGLKPLADSKYLMGFPEINLRWAGENLGFAKAFNLMIKKAVENGAEYFLALNPD</sequence>
<proteinExistence type="predicted"/>
<name>A0A2M7IXD6_9BACT</name>
<evidence type="ECO:0008006" key="3">
    <source>
        <dbReference type="Google" id="ProtNLM"/>
    </source>
</evidence>
<feature type="non-terminal residue" evidence="1">
    <location>
        <position position="133"/>
    </location>
</feature>
<protein>
    <recommendedName>
        <fullName evidence="3">Glycosyltransferase</fullName>
    </recommendedName>
</protein>
<evidence type="ECO:0000313" key="1">
    <source>
        <dbReference type="EMBL" id="PIX02833.1"/>
    </source>
</evidence>
<dbReference type="AlphaFoldDB" id="A0A2M7IXD6"/>
<dbReference type="Proteomes" id="UP000230505">
    <property type="component" value="Unassembled WGS sequence"/>
</dbReference>
<accession>A0A2M7IXD6</accession>
<dbReference type="SUPFAM" id="SSF53448">
    <property type="entry name" value="Nucleotide-diphospho-sugar transferases"/>
    <property type="match status" value="1"/>
</dbReference>
<dbReference type="EMBL" id="PFHV01000097">
    <property type="protein sequence ID" value="PIX02833.1"/>
    <property type="molecule type" value="Genomic_DNA"/>
</dbReference>
<evidence type="ECO:0000313" key="2">
    <source>
        <dbReference type="Proteomes" id="UP000230505"/>
    </source>
</evidence>
<dbReference type="Gene3D" id="3.90.550.10">
    <property type="entry name" value="Spore Coat Polysaccharide Biosynthesis Protein SpsA, Chain A"/>
    <property type="match status" value="1"/>
</dbReference>
<organism evidence="1 2">
    <name type="scientific">bacterium (Candidatus Gribaldobacteria) CG_4_8_14_3_um_filter_42_11</name>
    <dbReference type="NCBI Taxonomy" id="2014267"/>
    <lineage>
        <taxon>Bacteria</taxon>
        <taxon>Candidatus Gribaldobacteria</taxon>
    </lineage>
</organism>
<comment type="caution">
    <text evidence="1">The sequence shown here is derived from an EMBL/GenBank/DDBJ whole genome shotgun (WGS) entry which is preliminary data.</text>
</comment>
<gene>
    <name evidence="1" type="ORF">COZ78_03610</name>
</gene>
<reference evidence="2" key="1">
    <citation type="submission" date="2017-09" db="EMBL/GenBank/DDBJ databases">
        <title>Depth-based differentiation of microbial function through sediment-hosted aquifers and enrichment of novel symbionts in the deep terrestrial subsurface.</title>
        <authorList>
            <person name="Probst A.J."/>
            <person name="Ladd B."/>
            <person name="Jarett J.K."/>
            <person name="Geller-Mcgrath D.E."/>
            <person name="Sieber C.M.K."/>
            <person name="Emerson J.B."/>
            <person name="Anantharaman K."/>
            <person name="Thomas B.C."/>
            <person name="Malmstrom R."/>
            <person name="Stieglmeier M."/>
            <person name="Klingl A."/>
            <person name="Woyke T."/>
            <person name="Ryan C.M."/>
            <person name="Banfield J.F."/>
        </authorList>
    </citation>
    <scope>NUCLEOTIDE SEQUENCE [LARGE SCALE GENOMIC DNA]</scope>
</reference>
<dbReference type="InterPro" id="IPR029044">
    <property type="entry name" value="Nucleotide-diphossugar_trans"/>
</dbReference>